<evidence type="ECO:0000259" key="7">
    <source>
        <dbReference type="SMART" id="SM00739"/>
    </source>
</evidence>
<dbReference type="PROSITE" id="PS01108">
    <property type="entry name" value="RIBOSOMAL_L24"/>
    <property type="match status" value="1"/>
</dbReference>
<dbReference type="SMART" id="SM00739">
    <property type="entry name" value="KOW"/>
    <property type="match status" value="1"/>
</dbReference>
<evidence type="ECO:0000256" key="5">
    <source>
        <dbReference type="HAMAP-Rule" id="MF_01326"/>
    </source>
</evidence>
<name>A0A1G2H8I3_9BACT</name>
<evidence type="ECO:0000256" key="4">
    <source>
        <dbReference type="ARBA" id="ARBA00035206"/>
    </source>
</evidence>
<comment type="function">
    <text evidence="5">One of the proteins that surrounds the polypeptide exit tunnel on the outside of the subunit.</text>
</comment>
<reference evidence="8 9" key="1">
    <citation type="journal article" date="2016" name="Nat. Commun.">
        <title>Thousands of microbial genomes shed light on interconnected biogeochemical processes in an aquifer system.</title>
        <authorList>
            <person name="Anantharaman K."/>
            <person name="Brown C.T."/>
            <person name="Hug L.A."/>
            <person name="Sharon I."/>
            <person name="Castelle C.J."/>
            <person name="Probst A.J."/>
            <person name="Thomas B.C."/>
            <person name="Singh A."/>
            <person name="Wilkins M.J."/>
            <person name="Karaoz U."/>
            <person name="Brodie E.L."/>
            <person name="Williams K.H."/>
            <person name="Hubbard S.S."/>
            <person name="Banfield J.F."/>
        </authorList>
    </citation>
    <scope>NUCLEOTIDE SEQUENCE [LARGE SCALE GENOMIC DNA]</scope>
</reference>
<evidence type="ECO:0000313" key="9">
    <source>
        <dbReference type="Proteomes" id="UP000177932"/>
    </source>
</evidence>
<dbReference type="NCBIfam" id="TIGR01079">
    <property type="entry name" value="rplX_bact"/>
    <property type="match status" value="1"/>
</dbReference>
<keyword evidence="5" id="KW-0694">RNA-binding</keyword>
<dbReference type="InterPro" id="IPR003256">
    <property type="entry name" value="Ribosomal_uL24"/>
</dbReference>
<dbReference type="InterPro" id="IPR057264">
    <property type="entry name" value="Ribosomal_uL24_C"/>
</dbReference>
<dbReference type="Gene3D" id="2.30.30.30">
    <property type="match status" value="1"/>
</dbReference>
<dbReference type="GO" id="GO:0003735">
    <property type="term" value="F:structural constituent of ribosome"/>
    <property type="evidence" value="ECO:0007669"/>
    <property type="project" value="InterPro"/>
</dbReference>
<dbReference type="SUPFAM" id="SSF50104">
    <property type="entry name" value="Translation proteins SH3-like domain"/>
    <property type="match status" value="1"/>
</dbReference>
<sequence length="101" mass="11143">MKLHKGDNILVISGKYRGKKGKITEVLPKEGKIVVESINIQKKRVKARRQGEKGQTVEVAASFDASNAKFLCPKCSKAVRVGRKIADGKKYRICKKCGEAV</sequence>
<dbReference type="Pfam" id="PF17136">
    <property type="entry name" value="ribosomal_L24"/>
    <property type="match status" value="1"/>
</dbReference>
<feature type="domain" description="KOW" evidence="7">
    <location>
        <begin position="2"/>
        <end position="29"/>
    </location>
</feature>
<dbReference type="GO" id="GO:0019843">
    <property type="term" value="F:rRNA binding"/>
    <property type="evidence" value="ECO:0007669"/>
    <property type="project" value="UniProtKB-UniRule"/>
</dbReference>
<organism evidence="8 9">
    <name type="scientific">Candidatus Spechtbacteria bacterium RIFCSPHIGHO2_01_FULL_43_30</name>
    <dbReference type="NCBI Taxonomy" id="1802158"/>
    <lineage>
        <taxon>Bacteria</taxon>
        <taxon>Candidatus Spechtiibacteriota</taxon>
    </lineage>
</organism>
<dbReference type="Proteomes" id="UP000177932">
    <property type="component" value="Unassembled WGS sequence"/>
</dbReference>
<evidence type="ECO:0000256" key="6">
    <source>
        <dbReference type="RuleBase" id="RU003477"/>
    </source>
</evidence>
<evidence type="ECO:0000313" key="8">
    <source>
        <dbReference type="EMBL" id="OGZ58786.1"/>
    </source>
</evidence>
<comment type="subunit">
    <text evidence="5">Part of the 50S ribosomal subunit.</text>
</comment>
<dbReference type="Pfam" id="PF00467">
    <property type="entry name" value="KOW"/>
    <property type="match status" value="1"/>
</dbReference>
<dbReference type="InterPro" id="IPR005824">
    <property type="entry name" value="KOW"/>
</dbReference>
<comment type="function">
    <text evidence="5">One of two assembly initiator proteins, it binds directly to the 5'-end of the 23S rRNA, where it nucleates assembly of the 50S subunit.</text>
</comment>
<comment type="caution">
    <text evidence="8">The sequence shown here is derived from an EMBL/GenBank/DDBJ whole genome shotgun (WGS) entry which is preliminary data.</text>
</comment>
<dbReference type="EMBL" id="MHOD01000001">
    <property type="protein sequence ID" value="OGZ58786.1"/>
    <property type="molecule type" value="Genomic_DNA"/>
</dbReference>
<dbReference type="GO" id="GO:0006412">
    <property type="term" value="P:translation"/>
    <property type="evidence" value="ECO:0007669"/>
    <property type="project" value="UniProtKB-UniRule"/>
</dbReference>
<dbReference type="InterPro" id="IPR008991">
    <property type="entry name" value="Translation_prot_SH3-like_sf"/>
</dbReference>
<dbReference type="GO" id="GO:0005840">
    <property type="term" value="C:ribosome"/>
    <property type="evidence" value="ECO:0007669"/>
    <property type="project" value="UniProtKB-KW"/>
</dbReference>
<dbReference type="GO" id="GO:1990904">
    <property type="term" value="C:ribonucleoprotein complex"/>
    <property type="evidence" value="ECO:0007669"/>
    <property type="project" value="UniProtKB-KW"/>
</dbReference>
<keyword evidence="2 5" id="KW-0689">Ribosomal protein</keyword>
<keyword evidence="5" id="KW-0699">rRNA-binding</keyword>
<gene>
    <name evidence="5" type="primary">rplX</name>
    <name evidence="8" type="ORF">A2827_00700</name>
</gene>
<evidence type="ECO:0000256" key="2">
    <source>
        <dbReference type="ARBA" id="ARBA00022980"/>
    </source>
</evidence>
<dbReference type="PANTHER" id="PTHR12903">
    <property type="entry name" value="MITOCHONDRIAL RIBOSOMAL PROTEIN L24"/>
    <property type="match status" value="1"/>
</dbReference>
<comment type="similarity">
    <text evidence="1 5 6">Belongs to the universal ribosomal protein uL24 family.</text>
</comment>
<dbReference type="InterPro" id="IPR041988">
    <property type="entry name" value="Ribosomal_uL24_KOW"/>
</dbReference>
<dbReference type="CDD" id="cd06089">
    <property type="entry name" value="KOW_RPL26"/>
    <property type="match status" value="1"/>
</dbReference>
<dbReference type="InterPro" id="IPR014722">
    <property type="entry name" value="Rib_uL2_dom2"/>
</dbReference>
<keyword evidence="3 5" id="KW-0687">Ribonucleoprotein</keyword>
<evidence type="ECO:0000256" key="3">
    <source>
        <dbReference type="ARBA" id="ARBA00023274"/>
    </source>
</evidence>
<evidence type="ECO:0000256" key="1">
    <source>
        <dbReference type="ARBA" id="ARBA00010618"/>
    </source>
</evidence>
<proteinExistence type="inferred from homology"/>
<dbReference type="AlphaFoldDB" id="A0A1G2H8I3"/>
<dbReference type="HAMAP" id="MF_01326_B">
    <property type="entry name" value="Ribosomal_uL24_B"/>
    <property type="match status" value="1"/>
</dbReference>
<dbReference type="InterPro" id="IPR005825">
    <property type="entry name" value="Ribosomal_uL24_CS"/>
</dbReference>
<protein>
    <recommendedName>
        <fullName evidence="4 5">Large ribosomal subunit protein uL24</fullName>
    </recommendedName>
</protein>
<dbReference type="STRING" id="1802158.A2827_00700"/>
<accession>A0A1G2H8I3</accession>